<keyword evidence="1" id="KW-0732">Signal</keyword>
<evidence type="ECO:0000313" key="2">
    <source>
        <dbReference type="EMBL" id="GAA4250655.1"/>
    </source>
</evidence>
<feature type="signal peptide" evidence="1">
    <location>
        <begin position="1"/>
        <end position="25"/>
    </location>
</feature>
<keyword evidence="3" id="KW-1185">Reference proteome</keyword>
<dbReference type="Proteomes" id="UP001500620">
    <property type="component" value="Unassembled WGS sequence"/>
</dbReference>
<protein>
    <recommendedName>
        <fullName evidence="4">Carboxypeptidase regulatory-like domain-containing protein</fullName>
    </recommendedName>
</protein>
<accession>A0ABP8D9L9</accession>
<dbReference type="RefSeq" id="WP_345128620.1">
    <property type="nucleotide sequence ID" value="NZ_BAABAT010000010.1"/>
</dbReference>
<reference evidence="3" key="1">
    <citation type="journal article" date="2019" name="Int. J. Syst. Evol. Microbiol.">
        <title>The Global Catalogue of Microorganisms (GCM) 10K type strain sequencing project: providing services to taxonomists for standard genome sequencing and annotation.</title>
        <authorList>
            <consortium name="The Broad Institute Genomics Platform"/>
            <consortium name="The Broad Institute Genome Sequencing Center for Infectious Disease"/>
            <person name="Wu L."/>
            <person name="Ma J."/>
        </authorList>
    </citation>
    <scope>NUCLEOTIDE SEQUENCE [LARGE SCALE GENOMIC DNA]</scope>
    <source>
        <strain evidence="3">JCM 17441</strain>
    </source>
</reference>
<proteinExistence type="predicted"/>
<organism evidence="2 3">
    <name type="scientific">Dactylosporangium darangshiense</name>
    <dbReference type="NCBI Taxonomy" id="579108"/>
    <lineage>
        <taxon>Bacteria</taxon>
        <taxon>Bacillati</taxon>
        <taxon>Actinomycetota</taxon>
        <taxon>Actinomycetes</taxon>
        <taxon>Micromonosporales</taxon>
        <taxon>Micromonosporaceae</taxon>
        <taxon>Dactylosporangium</taxon>
    </lineage>
</organism>
<gene>
    <name evidence="2" type="ORF">GCM10022255_040140</name>
</gene>
<sequence length="116" mass="11393">MSRPAAVAVAALSLAVLAAADPAWAGAPTGTVTAQIAFSGGPAPGLLPGMPGTVTLSRDGRVFAARNLGEGESLRAELPAGAYHARAHSGDALCIDETVRVTAGGASALCLVCQVK</sequence>
<dbReference type="EMBL" id="BAABAT010000010">
    <property type="protein sequence ID" value="GAA4250655.1"/>
    <property type="molecule type" value="Genomic_DNA"/>
</dbReference>
<evidence type="ECO:0000256" key="1">
    <source>
        <dbReference type="SAM" id="SignalP"/>
    </source>
</evidence>
<name>A0ABP8D9L9_9ACTN</name>
<comment type="caution">
    <text evidence="2">The sequence shown here is derived from an EMBL/GenBank/DDBJ whole genome shotgun (WGS) entry which is preliminary data.</text>
</comment>
<feature type="chain" id="PRO_5046496367" description="Carboxypeptidase regulatory-like domain-containing protein" evidence="1">
    <location>
        <begin position="26"/>
        <end position="116"/>
    </location>
</feature>
<evidence type="ECO:0000313" key="3">
    <source>
        <dbReference type="Proteomes" id="UP001500620"/>
    </source>
</evidence>
<evidence type="ECO:0008006" key="4">
    <source>
        <dbReference type="Google" id="ProtNLM"/>
    </source>
</evidence>